<evidence type="ECO:0000313" key="9">
    <source>
        <dbReference type="Proteomes" id="UP000198771"/>
    </source>
</evidence>
<dbReference type="PANTHER" id="PTHR10099">
    <property type="entry name" value="PHOSPHORIBOSYLFORMYLGLYCINAMIDINE SYNTHASE"/>
    <property type="match status" value="1"/>
</dbReference>
<name>A0A1G6ATH4_9BACT</name>
<evidence type="ECO:0000256" key="4">
    <source>
        <dbReference type="ARBA" id="ARBA00022755"/>
    </source>
</evidence>
<keyword evidence="1" id="KW-0963">Cytoplasm</keyword>
<sequence>MSKVRVLVLAGYGTNCQRETAHAAMLAGADEAVIVHFSELLSGEVHLGDFNFLIFPGGFLDGDDLGAAQAAALRWRYARTSSGKPLVDELKRFFEAGGLILGICNGFQLLVKLGMLPGTGTEDFQRQVSLGHNDSARFEDRWVHLRTDSQSPCVFTRGLDRMYLPVRHGEGKLVPRDEETLAELEQSALVALRYIHPESGEATMEYPHNPNGSPSGIAGLTDPSGRILGLMPHPEAFNHPTNHPSWTRGDQAPLGIELLANGVKYLRTQM</sequence>
<dbReference type="PANTHER" id="PTHR10099:SF1">
    <property type="entry name" value="PHOSPHORIBOSYLFORMYLGLYCINAMIDINE SYNTHASE"/>
    <property type="match status" value="1"/>
</dbReference>
<evidence type="ECO:0000313" key="8">
    <source>
        <dbReference type="EMBL" id="SDB11680.1"/>
    </source>
</evidence>
<protein>
    <submittedName>
        <fullName evidence="8">Phosphoribosylformylglycinamidine synthase subunit I</fullName>
    </submittedName>
</protein>
<keyword evidence="4" id="KW-0658">Purine biosynthesis</keyword>
<dbReference type="SMART" id="SM01211">
    <property type="entry name" value="GATase_5"/>
    <property type="match status" value="1"/>
</dbReference>
<evidence type="ECO:0000256" key="2">
    <source>
        <dbReference type="ARBA" id="ARBA00022598"/>
    </source>
</evidence>
<dbReference type="GO" id="GO:0006189">
    <property type="term" value="P:'de novo' IMP biosynthetic process"/>
    <property type="evidence" value="ECO:0007669"/>
    <property type="project" value="InterPro"/>
</dbReference>
<dbReference type="GO" id="GO:0005524">
    <property type="term" value="F:ATP binding"/>
    <property type="evidence" value="ECO:0007669"/>
    <property type="project" value="UniProtKB-KW"/>
</dbReference>
<dbReference type="SUPFAM" id="SSF52317">
    <property type="entry name" value="Class I glutamine amidotransferase-like"/>
    <property type="match status" value="1"/>
</dbReference>
<dbReference type="RefSeq" id="WP_092117019.1">
    <property type="nucleotide sequence ID" value="NZ_FMXO01000003.1"/>
</dbReference>
<dbReference type="CDD" id="cd01740">
    <property type="entry name" value="GATase1_FGAR_AT"/>
    <property type="match status" value="1"/>
</dbReference>
<evidence type="ECO:0000256" key="1">
    <source>
        <dbReference type="ARBA" id="ARBA00022490"/>
    </source>
</evidence>
<dbReference type="OrthoDB" id="9804441at2"/>
<accession>A0A1G6ATH4</accession>
<evidence type="ECO:0000256" key="5">
    <source>
        <dbReference type="ARBA" id="ARBA00022801"/>
    </source>
</evidence>
<dbReference type="GO" id="GO:0016787">
    <property type="term" value="F:hydrolase activity"/>
    <property type="evidence" value="ECO:0007669"/>
    <property type="project" value="UniProtKB-KW"/>
</dbReference>
<dbReference type="GO" id="GO:0005737">
    <property type="term" value="C:cytoplasm"/>
    <property type="evidence" value="ECO:0007669"/>
    <property type="project" value="TreeGrafter"/>
</dbReference>
<keyword evidence="9" id="KW-1185">Reference proteome</keyword>
<dbReference type="Pfam" id="PF13507">
    <property type="entry name" value="GATase_5"/>
    <property type="match status" value="1"/>
</dbReference>
<keyword evidence="2" id="KW-0436">Ligase</keyword>
<dbReference type="PROSITE" id="PS51273">
    <property type="entry name" value="GATASE_TYPE_1"/>
    <property type="match status" value="1"/>
</dbReference>
<evidence type="ECO:0000256" key="7">
    <source>
        <dbReference type="ARBA" id="ARBA00022962"/>
    </source>
</evidence>
<reference evidence="8 9" key="1">
    <citation type="submission" date="2016-10" db="EMBL/GenBank/DDBJ databases">
        <authorList>
            <person name="de Groot N.N."/>
        </authorList>
    </citation>
    <scope>NUCLEOTIDE SEQUENCE [LARGE SCALE GENOMIC DNA]</scope>
    <source>
        <strain evidence="8 9">ASO4-2</strain>
    </source>
</reference>
<evidence type="ECO:0000256" key="3">
    <source>
        <dbReference type="ARBA" id="ARBA00022741"/>
    </source>
</evidence>
<dbReference type="PIRSF" id="PIRSF001586">
    <property type="entry name" value="FGAM_synth_I"/>
    <property type="match status" value="1"/>
</dbReference>
<proteinExistence type="predicted"/>
<keyword evidence="6" id="KW-0067">ATP-binding</keyword>
<keyword evidence="7" id="KW-0315">Glutamine amidotransferase</keyword>
<keyword evidence="3" id="KW-0547">Nucleotide-binding</keyword>
<dbReference type="Gene3D" id="3.40.50.880">
    <property type="match status" value="1"/>
</dbReference>
<dbReference type="Proteomes" id="UP000198771">
    <property type="component" value="Unassembled WGS sequence"/>
</dbReference>
<organism evidence="8 9">
    <name type="scientific">Desulfonatronum thiosulfatophilum</name>
    <dbReference type="NCBI Taxonomy" id="617002"/>
    <lineage>
        <taxon>Bacteria</taxon>
        <taxon>Pseudomonadati</taxon>
        <taxon>Thermodesulfobacteriota</taxon>
        <taxon>Desulfovibrionia</taxon>
        <taxon>Desulfovibrionales</taxon>
        <taxon>Desulfonatronaceae</taxon>
        <taxon>Desulfonatronum</taxon>
    </lineage>
</organism>
<dbReference type="GO" id="GO:0004642">
    <property type="term" value="F:phosphoribosylformylglycinamidine synthase activity"/>
    <property type="evidence" value="ECO:0007669"/>
    <property type="project" value="InterPro"/>
</dbReference>
<gene>
    <name evidence="8" type="ORF">SAMN05660653_00550</name>
</gene>
<evidence type="ECO:0000256" key="6">
    <source>
        <dbReference type="ARBA" id="ARBA00022840"/>
    </source>
</evidence>
<dbReference type="AlphaFoldDB" id="A0A1G6ATH4"/>
<keyword evidence="5" id="KW-0378">Hydrolase</keyword>
<dbReference type="STRING" id="617002.SAMN05660653_00550"/>
<dbReference type="EMBL" id="FMXO01000003">
    <property type="protein sequence ID" value="SDB11680.1"/>
    <property type="molecule type" value="Genomic_DNA"/>
</dbReference>
<dbReference type="InterPro" id="IPR029062">
    <property type="entry name" value="Class_I_gatase-like"/>
</dbReference>
<dbReference type="InterPro" id="IPR010075">
    <property type="entry name" value="PRibForGlyAmidine_synth_PurQ"/>
</dbReference>